<proteinExistence type="predicted"/>
<dbReference type="RefSeq" id="WP_078687811.1">
    <property type="nucleotide sequence ID" value="NZ_FNWT01000011.1"/>
</dbReference>
<dbReference type="InterPro" id="IPR036163">
    <property type="entry name" value="HMA_dom_sf"/>
</dbReference>
<organism evidence="2 3">
    <name type="scientific">Parafannyhessea umbonata</name>
    <dbReference type="NCBI Taxonomy" id="604330"/>
    <lineage>
        <taxon>Bacteria</taxon>
        <taxon>Bacillati</taxon>
        <taxon>Actinomycetota</taxon>
        <taxon>Coriobacteriia</taxon>
        <taxon>Coriobacteriales</taxon>
        <taxon>Atopobiaceae</taxon>
        <taxon>Parafannyhessea</taxon>
    </lineage>
</organism>
<evidence type="ECO:0000259" key="1">
    <source>
        <dbReference type="PROSITE" id="PS50846"/>
    </source>
</evidence>
<dbReference type="Proteomes" id="UP000199135">
    <property type="component" value="Unassembled WGS sequence"/>
</dbReference>
<accession>A0A1H6K2K3</accession>
<dbReference type="InterPro" id="IPR006121">
    <property type="entry name" value="HMA_dom"/>
</dbReference>
<dbReference type="CDD" id="cd00371">
    <property type="entry name" value="HMA"/>
    <property type="match status" value="1"/>
</dbReference>
<name>A0A1H6K2K3_9ACTN</name>
<sequence>MGIADVVVLALVALAVALGARRFWGAATGKRDCCSGAKSDPGVSFARARVADADESHYPFSADLRIGGMSCARCAQRVESALNAVPGTWARVDLSQRCARVLCKKPIDLAAYEDVVAKAGYRVIKKC</sequence>
<dbReference type="Pfam" id="PF00403">
    <property type="entry name" value="HMA"/>
    <property type="match status" value="1"/>
</dbReference>
<protein>
    <submittedName>
        <fullName evidence="2">Copper chaperone CopZ</fullName>
    </submittedName>
</protein>
<dbReference type="EMBL" id="FNWT01000011">
    <property type="protein sequence ID" value="SEH66551.1"/>
    <property type="molecule type" value="Genomic_DNA"/>
</dbReference>
<feature type="domain" description="HMA" evidence="1">
    <location>
        <begin position="60"/>
        <end position="124"/>
    </location>
</feature>
<gene>
    <name evidence="2" type="ORF">SAMN05216447_11111</name>
</gene>
<comment type="caution">
    <text evidence="2">The sequence shown here is derived from an EMBL/GenBank/DDBJ whole genome shotgun (WGS) entry which is preliminary data.</text>
</comment>
<evidence type="ECO:0000313" key="3">
    <source>
        <dbReference type="Proteomes" id="UP000199135"/>
    </source>
</evidence>
<reference evidence="2 3" key="1">
    <citation type="submission" date="2016-10" db="EMBL/GenBank/DDBJ databases">
        <authorList>
            <person name="Varghese N."/>
            <person name="Submissions S."/>
        </authorList>
    </citation>
    <scope>NUCLEOTIDE SEQUENCE [LARGE SCALE GENOMIC DNA]</scope>
    <source>
        <strain evidence="2 3">WCP15</strain>
    </source>
</reference>
<keyword evidence="3" id="KW-1185">Reference proteome</keyword>
<dbReference type="Gene3D" id="3.30.70.100">
    <property type="match status" value="1"/>
</dbReference>
<dbReference type="PROSITE" id="PS50846">
    <property type="entry name" value="HMA_2"/>
    <property type="match status" value="1"/>
</dbReference>
<dbReference type="SUPFAM" id="SSF55008">
    <property type="entry name" value="HMA, heavy metal-associated domain"/>
    <property type="match status" value="1"/>
</dbReference>
<evidence type="ECO:0000313" key="2">
    <source>
        <dbReference type="EMBL" id="SEH66551.1"/>
    </source>
</evidence>